<sequence>MLLPKSKNILLALVAAISHATAAPSSSSSSSSNHDGSTLVSRQSISTITVDLTKTYQTMDGFGFSLAFQRANLITNMSDKVKQRELLDLLFNRTTGAGFSIIRNGIGSSPDSRGDHMNTIAPTNPGGPKAEPQYVWDGKDSGQLWVTQRGVAEYGLEHVYADAWSAPGYMKTNNNENNGGTLCGVPGATCSSGDWRQAYADYLVAYIRFYLRSGVAISHLGFLNEPEFSASYASMRSSGAQAADFIKNFLYPTLVAQSLDEQVGIVCCDSEGWGNQVQMTNAIKSAGAEGMLKAVSSHTYTGGPSGAMITRARVWLSEQCDLNGGWDTKWYGNGGAGEGLTWANNVYSAVVNNNISGYVYWEGVQWPSPNTNEKLIRVDNSTNTYVVSKRLWALANWSRYVRPGAVRVSTAGLPSGLRTAAFKNEDGSIAVIAISSSGSAINVNVKITGTGTEMPLGTTVEAYVSDNNRNCEKVPGAASLGADGTITGTVASRSVTTFVVPGKWPCLTCV</sequence>
<dbReference type="PANTHER" id="PTHR11069:SF23">
    <property type="entry name" value="LYSOSOMAL ACID GLUCOSYLCERAMIDASE"/>
    <property type="match status" value="1"/>
</dbReference>
<dbReference type="InterPro" id="IPR017853">
    <property type="entry name" value="GH"/>
</dbReference>
<evidence type="ECO:0000256" key="4">
    <source>
        <dbReference type="SAM" id="SignalP"/>
    </source>
</evidence>
<evidence type="ECO:0000313" key="7">
    <source>
        <dbReference type="EMBL" id="KAA8624313.1"/>
    </source>
</evidence>
<protein>
    <recommendedName>
        <fullName evidence="9">Glycoside hydrolase family 30 protein</fullName>
    </recommendedName>
</protein>
<feature type="domain" description="Endo-beta-1,6-galactanase-like" evidence="5">
    <location>
        <begin position="47"/>
        <end position="265"/>
    </location>
</feature>
<dbReference type="EMBL" id="NMPR01000236">
    <property type="protein sequence ID" value="KAA8624313.1"/>
    <property type="molecule type" value="Genomic_DNA"/>
</dbReference>
<evidence type="ECO:0000313" key="8">
    <source>
        <dbReference type="Proteomes" id="UP000433876"/>
    </source>
</evidence>
<evidence type="ECO:0000256" key="1">
    <source>
        <dbReference type="ARBA" id="ARBA00005382"/>
    </source>
</evidence>
<dbReference type="OMA" id="MWSRYIR"/>
<accession>A0A8S8ZG90</accession>
<feature type="chain" id="PRO_5035842989" description="Glycoside hydrolase family 30 protein" evidence="4">
    <location>
        <begin position="23"/>
        <end position="510"/>
    </location>
</feature>
<dbReference type="GO" id="GO:0016020">
    <property type="term" value="C:membrane"/>
    <property type="evidence" value="ECO:0007669"/>
    <property type="project" value="GOC"/>
</dbReference>
<proteinExistence type="inferred from homology"/>
<dbReference type="GO" id="GO:0006680">
    <property type="term" value="P:glucosylceramide catabolic process"/>
    <property type="evidence" value="ECO:0007669"/>
    <property type="project" value="TreeGrafter"/>
</dbReference>
<organism evidence="7 8">
    <name type="scientific">Sordaria macrospora</name>
    <dbReference type="NCBI Taxonomy" id="5147"/>
    <lineage>
        <taxon>Eukaryota</taxon>
        <taxon>Fungi</taxon>
        <taxon>Dikarya</taxon>
        <taxon>Ascomycota</taxon>
        <taxon>Pezizomycotina</taxon>
        <taxon>Sordariomycetes</taxon>
        <taxon>Sordariomycetidae</taxon>
        <taxon>Sordariales</taxon>
        <taxon>Sordariaceae</taxon>
        <taxon>Sordaria</taxon>
    </lineage>
</organism>
<keyword evidence="3" id="KW-0378">Hydrolase</keyword>
<comment type="caution">
    <text evidence="7">The sequence shown here is derived from an EMBL/GenBank/DDBJ whole genome shotgun (WGS) entry which is preliminary data.</text>
</comment>
<dbReference type="Gene3D" id="3.20.20.80">
    <property type="entry name" value="Glycosidases"/>
    <property type="match status" value="1"/>
</dbReference>
<dbReference type="InterPro" id="IPR039514">
    <property type="entry name" value="6GAL-like"/>
</dbReference>
<dbReference type="SUPFAM" id="SSF51445">
    <property type="entry name" value="(Trans)glycosidases"/>
    <property type="match status" value="1"/>
</dbReference>
<evidence type="ECO:0008006" key="9">
    <source>
        <dbReference type="Google" id="ProtNLM"/>
    </source>
</evidence>
<dbReference type="PANTHER" id="PTHR11069">
    <property type="entry name" value="GLUCOSYLCERAMIDASE"/>
    <property type="match status" value="1"/>
</dbReference>
<dbReference type="GO" id="GO:0004348">
    <property type="term" value="F:glucosylceramidase activity"/>
    <property type="evidence" value="ECO:0007669"/>
    <property type="project" value="InterPro"/>
</dbReference>
<dbReference type="AlphaFoldDB" id="A0A8S8ZG90"/>
<reference evidence="7 8" key="1">
    <citation type="submission" date="2017-07" db="EMBL/GenBank/DDBJ databases">
        <title>Genome sequence of the Sordaria macrospora wild type strain R19027.</title>
        <authorList>
            <person name="Nowrousian M."/>
            <person name="Teichert I."/>
            <person name="Kueck U."/>
        </authorList>
    </citation>
    <scope>NUCLEOTIDE SEQUENCE [LARGE SCALE GENOMIC DNA]</scope>
    <source>
        <strain evidence="7 8">R19027</strain>
        <tissue evidence="7">Mycelium</tissue>
    </source>
</reference>
<evidence type="ECO:0000259" key="5">
    <source>
        <dbReference type="Pfam" id="PF14587"/>
    </source>
</evidence>
<dbReference type="InterPro" id="IPR013780">
    <property type="entry name" value="Glyco_hydro_b"/>
</dbReference>
<evidence type="ECO:0000256" key="3">
    <source>
        <dbReference type="ARBA" id="ARBA00022801"/>
    </source>
</evidence>
<dbReference type="InterPro" id="IPR033452">
    <property type="entry name" value="GH30_C"/>
</dbReference>
<dbReference type="Proteomes" id="UP000433876">
    <property type="component" value="Unassembled WGS sequence"/>
</dbReference>
<dbReference type="Pfam" id="PF17189">
    <property type="entry name" value="Glyco_hydro_30C"/>
    <property type="match status" value="1"/>
</dbReference>
<dbReference type="InterPro" id="IPR001139">
    <property type="entry name" value="Glyco_hydro_30"/>
</dbReference>
<name>A0A8S8ZG90_SORMA</name>
<dbReference type="VEuPathDB" id="FungiDB:SMAC_08837"/>
<evidence type="ECO:0000256" key="2">
    <source>
        <dbReference type="ARBA" id="ARBA00022729"/>
    </source>
</evidence>
<evidence type="ECO:0000259" key="6">
    <source>
        <dbReference type="Pfam" id="PF17189"/>
    </source>
</evidence>
<feature type="signal peptide" evidence="4">
    <location>
        <begin position="1"/>
        <end position="22"/>
    </location>
</feature>
<dbReference type="Gene3D" id="2.60.40.1180">
    <property type="entry name" value="Golgi alpha-mannosidase II"/>
    <property type="match status" value="1"/>
</dbReference>
<gene>
    <name evidence="7" type="ORF">SMACR_08837</name>
</gene>
<comment type="similarity">
    <text evidence="1">Belongs to the glycosyl hydrolase 30 family.</text>
</comment>
<dbReference type="SUPFAM" id="SSF51011">
    <property type="entry name" value="Glycosyl hydrolase domain"/>
    <property type="match status" value="1"/>
</dbReference>
<keyword evidence="2 4" id="KW-0732">Signal</keyword>
<feature type="domain" description="Glycosyl hydrolase family 30 beta sandwich" evidence="6">
    <location>
        <begin position="404"/>
        <end position="497"/>
    </location>
</feature>
<dbReference type="Pfam" id="PF14587">
    <property type="entry name" value="Glyco_hydr_30_2"/>
    <property type="match status" value="1"/>
</dbReference>